<keyword evidence="3" id="KW-1185">Reference proteome</keyword>
<feature type="signal peptide" evidence="1">
    <location>
        <begin position="1"/>
        <end position="21"/>
    </location>
</feature>
<gene>
    <name evidence="2" type="ORF">SAMN04488692_10627</name>
</gene>
<keyword evidence="1" id="KW-0732">Signal</keyword>
<dbReference type="AlphaFoldDB" id="A0A1G9LDD1"/>
<evidence type="ECO:0000313" key="3">
    <source>
        <dbReference type="Proteomes" id="UP000199476"/>
    </source>
</evidence>
<reference evidence="2 3" key="1">
    <citation type="submission" date="2016-10" db="EMBL/GenBank/DDBJ databases">
        <authorList>
            <person name="de Groot N.N."/>
        </authorList>
    </citation>
    <scope>NUCLEOTIDE SEQUENCE [LARGE SCALE GENOMIC DNA]</scope>
    <source>
        <strain evidence="2 3">SLAS-1</strain>
    </source>
</reference>
<accession>A0A1G9LDD1</accession>
<dbReference type="EMBL" id="FNGO01000006">
    <property type="protein sequence ID" value="SDL59856.1"/>
    <property type="molecule type" value="Genomic_DNA"/>
</dbReference>
<proteinExistence type="predicted"/>
<protein>
    <submittedName>
        <fullName evidence="2">Uncharacterized protein</fullName>
    </submittedName>
</protein>
<organism evidence="2 3">
    <name type="scientific">Halarsenatibacter silvermanii</name>
    <dbReference type="NCBI Taxonomy" id="321763"/>
    <lineage>
        <taxon>Bacteria</taxon>
        <taxon>Bacillati</taxon>
        <taxon>Bacillota</taxon>
        <taxon>Clostridia</taxon>
        <taxon>Halanaerobiales</taxon>
        <taxon>Halarsenatibacteraceae</taxon>
        <taxon>Halarsenatibacter</taxon>
    </lineage>
</organism>
<sequence>MKKSSLIILLLITALTLTSCYETGVKMDFDSDGEMDLKINVEGDEDIASDDVNMVYWQLLTAFPEIDINYHSYKEDRDLKFERLKSISHEKIDHITFEKKNGRYEFEMELPPIYSELDESDDLFLNVIVTLPGEIDTANTINVEGNQSEWDLRIRDIHQSIKLEAVTE</sequence>
<dbReference type="RefSeq" id="WP_089759077.1">
    <property type="nucleotide sequence ID" value="NZ_FNGO01000006.1"/>
</dbReference>
<dbReference type="PROSITE" id="PS51257">
    <property type="entry name" value="PROKAR_LIPOPROTEIN"/>
    <property type="match status" value="1"/>
</dbReference>
<evidence type="ECO:0000256" key="1">
    <source>
        <dbReference type="SAM" id="SignalP"/>
    </source>
</evidence>
<evidence type="ECO:0000313" key="2">
    <source>
        <dbReference type="EMBL" id="SDL59856.1"/>
    </source>
</evidence>
<name>A0A1G9LDD1_9FIRM</name>
<dbReference type="Proteomes" id="UP000199476">
    <property type="component" value="Unassembled WGS sequence"/>
</dbReference>
<feature type="chain" id="PRO_5039366650" evidence="1">
    <location>
        <begin position="22"/>
        <end position="168"/>
    </location>
</feature>
<dbReference type="STRING" id="321763.SAMN04488692_10627"/>